<keyword evidence="1" id="KW-1185">Reference proteome</keyword>
<organism evidence="1 2">
    <name type="scientific">Romanomermis culicivorax</name>
    <name type="common">Nematode worm</name>
    <dbReference type="NCBI Taxonomy" id="13658"/>
    <lineage>
        <taxon>Eukaryota</taxon>
        <taxon>Metazoa</taxon>
        <taxon>Ecdysozoa</taxon>
        <taxon>Nematoda</taxon>
        <taxon>Enoplea</taxon>
        <taxon>Dorylaimia</taxon>
        <taxon>Mermithida</taxon>
        <taxon>Mermithoidea</taxon>
        <taxon>Mermithidae</taxon>
        <taxon>Romanomermis</taxon>
    </lineage>
</organism>
<dbReference type="WBParaSite" id="nRc.2.0.1.t39956-RA">
    <property type="protein sequence ID" value="nRc.2.0.1.t39956-RA"/>
    <property type="gene ID" value="nRc.2.0.1.g39956"/>
</dbReference>
<dbReference type="AlphaFoldDB" id="A0A915KMF5"/>
<evidence type="ECO:0000313" key="1">
    <source>
        <dbReference type="Proteomes" id="UP000887565"/>
    </source>
</evidence>
<protein>
    <submittedName>
        <fullName evidence="2">Uncharacterized protein</fullName>
    </submittedName>
</protein>
<dbReference type="Proteomes" id="UP000887565">
    <property type="component" value="Unplaced"/>
</dbReference>
<name>A0A915KMF5_ROMCU</name>
<accession>A0A915KMF5</accession>
<reference evidence="2" key="1">
    <citation type="submission" date="2022-11" db="UniProtKB">
        <authorList>
            <consortium name="WormBaseParasite"/>
        </authorList>
    </citation>
    <scope>IDENTIFICATION</scope>
</reference>
<evidence type="ECO:0000313" key="2">
    <source>
        <dbReference type="WBParaSite" id="nRc.2.0.1.t39956-RA"/>
    </source>
</evidence>
<sequence length="74" mass="8523">MEIADGVGGSAAEKQWHLFVKKVDSAHQYQKYTQLNSKTKMEKTKNWSSSNWLTRSSLLAQKLMTLFVKPLLKH</sequence>
<proteinExistence type="predicted"/>